<comment type="catalytic activity">
    <reaction evidence="8">
        <text>L-seryl-[protein] + ATP = 3-O-(5'-adenylyl)-L-seryl-[protein] + diphosphate</text>
        <dbReference type="Rhea" id="RHEA:58120"/>
        <dbReference type="Rhea" id="RHEA-COMP:9863"/>
        <dbReference type="Rhea" id="RHEA-COMP:15073"/>
        <dbReference type="ChEBI" id="CHEBI:29999"/>
        <dbReference type="ChEBI" id="CHEBI:30616"/>
        <dbReference type="ChEBI" id="CHEBI:33019"/>
        <dbReference type="ChEBI" id="CHEBI:142516"/>
        <dbReference type="EC" id="2.7.7.108"/>
    </reaction>
</comment>
<gene>
    <name evidence="8" type="primary">ydiU</name>
    <name evidence="8" type="synonym">selO</name>
    <name evidence="9" type="ORF">ACFSKL_14840</name>
</gene>
<keyword evidence="5 8" id="KW-0547">Nucleotide-binding</keyword>
<keyword evidence="10" id="KW-1185">Reference proteome</keyword>
<feature type="binding site" evidence="8">
    <location>
        <position position="121"/>
    </location>
    <ligand>
        <name>ATP</name>
        <dbReference type="ChEBI" id="CHEBI:30616"/>
    </ligand>
</feature>
<dbReference type="InterPro" id="IPR003846">
    <property type="entry name" value="SelO"/>
</dbReference>
<proteinExistence type="inferred from homology"/>
<feature type="binding site" evidence="8">
    <location>
        <position position="108"/>
    </location>
    <ligand>
        <name>ATP</name>
        <dbReference type="ChEBI" id="CHEBI:30616"/>
    </ligand>
</feature>
<evidence type="ECO:0000256" key="7">
    <source>
        <dbReference type="ARBA" id="ARBA00022842"/>
    </source>
</evidence>
<keyword evidence="4 8" id="KW-0479">Metal-binding</keyword>
<evidence type="ECO:0000256" key="2">
    <source>
        <dbReference type="ARBA" id="ARBA00022679"/>
    </source>
</evidence>
<dbReference type="Pfam" id="PF02696">
    <property type="entry name" value="SelO"/>
    <property type="match status" value="1"/>
</dbReference>
<feature type="active site" description="Proton acceptor" evidence="8">
    <location>
        <position position="247"/>
    </location>
</feature>
<feature type="binding site" evidence="8">
    <location>
        <position position="248"/>
    </location>
    <ligand>
        <name>Mg(2+)</name>
        <dbReference type="ChEBI" id="CHEBI:18420"/>
    </ligand>
</feature>
<name>A0ABW4VQP5_9BACT</name>
<dbReference type="RefSeq" id="WP_376887099.1">
    <property type="nucleotide sequence ID" value="NZ_JBHUHR010000039.1"/>
</dbReference>
<evidence type="ECO:0000313" key="10">
    <source>
        <dbReference type="Proteomes" id="UP001597361"/>
    </source>
</evidence>
<evidence type="ECO:0000256" key="1">
    <source>
        <dbReference type="ARBA" id="ARBA00009747"/>
    </source>
</evidence>
<feature type="binding site" evidence="8">
    <location>
        <position position="87"/>
    </location>
    <ligand>
        <name>ATP</name>
        <dbReference type="ChEBI" id="CHEBI:30616"/>
    </ligand>
</feature>
<comment type="catalytic activity">
    <reaction evidence="8">
        <text>L-threonyl-[protein] + ATP = 3-O-(5'-adenylyl)-L-threonyl-[protein] + diphosphate</text>
        <dbReference type="Rhea" id="RHEA:54292"/>
        <dbReference type="Rhea" id="RHEA-COMP:11060"/>
        <dbReference type="Rhea" id="RHEA-COMP:13847"/>
        <dbReference type="ChEBI" id="CHEBI:30013"/>
        <dbReference type="ChEBI" id="CHEBI:30616"/>
        <dbReference type="ChEBI" id="CHEBI:33019"/>
        <dbReference type="ChEBI" id="CHEBI:138113"/>
        <dbReference type="EC" id="2.7.7.108"/>
    </reaction>
</comment>
<comment type="catalytic activity">
    <reaction evidence="8">
        <text>L-tyrosyl-[protein] + UTP = O-(5'-uridylyl)-L-tyrosyl-[protein] + diphosphate</text>
        <dbReference type="Rhea" id="RHEA:83887"/>
        <dbReference type="Rhea" id="RHEA-COMP:10136"/>
        <dbReference type="Rhea" id="RHEA-COMP:20238"/>
        <dbReference type="ChEBI" id="CHEBI:33019"/>
        <dbReference type="ChEBI" id="CHEBI:46398"/>
        <dbReference type="ChEBI" id="CHEBI:46858"/>
        <dbReference type="ChEBI" id="CHEBI:90602"/>
    </reaction>
</comment>
<protein>
    <recommendedName>
        <fullName evidence="8">Protein nucleotidyltransferase YdiU</fullName>
        <ecNumber evidence="8">2.7.7.-</ecNumber>
    </recommendedName>
    <alternativeName>
        <fullName evidence="8">Protein adenylyltransferase YdiU</fullName>
        <ecNumber evidence="8">2.7.7.108</ecNumber>
    </alternativeName>
    <alternativeName>
        <fullName evidence="8">Protein uridylyltransferase YdiU</fullName>
        <ecNumber evidence="8">2.7.7.-</ecNumber>
    </alternativeName>
</protein>
<keyword evidence="2 8" id="KW-0808">Transferase</keyword>
<sequence>MKWNLQNTYSQLPPRLFTQMNPISVKSPKLLLHNKSLAKSLGLEMNPLDEEKLSQFFSGNVLPNGSKPLAQAYAGHQFGNFTMLGDGRAILLGEQLTEGQNLFDIQLKGSGRTPYSRGGDGRATLKSMLREYLISESMHYLGIPSTRSLAVVSTGETVQREWDNEGAILTRVAKSHIRVGTFEFAHQYLSLEEQKEFTAYVIKRHYPEIQDSNELALDLLKRVMDMQADLIADWMRVGFIHGVMNTDNMSISGETIDYGPCAFMNIYEPKTVFSSIDTMGRYSFGNQPKIAHWNLSRLAISLIPQIDENQEIAIKKAQETLDEFPSIYQQKWNQAIRNKLGLVGEEPNDIALIEDLLNLMHQYKADYTNTFLDIQSGDFSENPLFQSDSFQDWYVNWIRRATRNGQSLEEVQALMSQYNPQYIPRNHKVEEALFQATENNDYGIFNELLHIMETPYQAKENTTAYQFPPIEGDDGYQTFCGT</sequence>
<dbReference type="Proteomes" id="UP001597361">
    <property type="component" value="Unassembled WGS sequence"/>
</dbReference>
<accession>A0ABW4VQP5</accession>
<feature type="binding site" evidence="8">
    <location>
        <position position="171"/>
    </location>
    <ligand>
        <name>ATP</name>
        <dbReference type="ChEBI" id="CHEBI:30616"/>
    </ligand>
</feature>
<keyword evidence="7 8" id="KW-0460">Magnesium</keyword>
<evidence type="ECO:0000256" key="3">
    <source>
        <dbReference type="ARBA" id="ARBA00022695"/>
    </source>
</evidence>
<dbReference type="NCBIfam" id="NF000658">
    <property type="entry name" value="PRK00029.1"/>
    <property type="match status" value="1"/>
</dbReference>
<reference evidence="10" key="1">
    <citation type="journal article" date="2019" name="Int. J. Syst. Evol. Microbiol.">
        <title>The Global Catalogue of Microorganisms (GCM) 10K type strain sequencing project: providing services to taxonomists for standard genome sequencing and annotation.</title>
        <authorList>
            <consortium name="The Broad Institute Genomics Platform"/>
            <consortium name="The Broad Institute Genome Sequencing Center for Infectious Disease"/>
            <person name="Wu L."/>
            <person name="Ma J."/>
        </authorList>
    </citation>
    <scope>NUCLEOTIDE SEQUENCE [LARGE SCALE GENOMIC DNA]</scope>
    <source>
        <strain evidence="10">CGMCC 1.15180</strain>
    </source>
</reference>
<comment type="catalytic activity">
    <reaction evidence="8">
        <text>L-histidyl-[protein] + UTP = N(tele)-(5'-uridylyl)-L-histidyl-[protein] + diphosphate</text>
        <dbReference type="Rhea" id="RHEA:83891"/>
        <dbReference type="Rhea" id="RHEA-COMP:9745"/>
        <dbReference type="Rhea" id="RHEA-COMP:20239"/>
        <dbReference type="ChEBI" id="CHEBI:29979"/>
        <dbReference type="ChEBI" id="CHEBI:33019"/>
        <dbReference type="ChEBI" id="CHEBI:46398"/>
        <dbReference type="ChEBI" id="CHEBI:233474"/>
    </reaction>
</comment>
<dbReference type="EC" id="2.7.7.-" evidence="8"/>
<keyword evidence="8" id="KW-0464">Manganese</keyword>
<feature type="binding site" evidence="8">
    <location>
        <position position="257"/>
    </location>
    <ligand>
        <name>Mg(2+)</name>
        <dbReference type="ChEBI" id="CHEBI:18420"/>
    </ligand>
</feature>
<dbReference type="EMBL" id="JBHUHR010000039">
    <property type="protein sequence ID" value="MFD2036076.1"/>
    <property type="molecule type" value="Genomic_DNA"/>
</dbReference>
<evidence type="ECO:0000256" key="8">
    <source>
        <dbReference type="HAMAP-Rule" id="MF_00692"/>
    </source>
</evidence>
<dbReference type="PANTHER" id="PTHR32057">
    <property type="entry name" value="PROTEIN ADENYLYLTRANSFERASE SELO, MITOCHONDRIAL"/>
    <property type="match status" value="1"/>
</dbReference>
<dbReference type="PANTHER" id="PTHR32057:SF14">
    <property type="entry name" value="PROTEIN ADENYLYLTRANSFERASE SELO, MITOCHONDRIAL"/>
    <property type="match status" value="1"/>
</dbReference>
<keyword evidence="3 8" id="KW-0548">Nucleotidyltransferase</keyword>
<feature type="binding site" evidence="8">
    <location>
        <position position="120"/>
    </location>
    <ligand>
        <name>ATP</name>
        <dbReference type="ChEBI" id="CHEBI:30616"/>
    </ligand>
</feature>
<feature type="binding site" evidence="8">
    <location>
        <position position="178"/>
    </location>
    <ligand>
        <name>ATP</name>
        <dbReference type="ChEBI" id="CHEBI:30616"/>
    </ligand>
</feature>
<dbReference type="EC" id="2.7.7.108" evidence="8"/>
<comment type="catalytic activity">
    <reaction evidence="8">
        <text>L-seryl-[protein] + UTP = O-(5'-uridylyl)-L-seryl-[protein] + diphosphate</text>
        <dbReference type="Rhea" id="RHEA:64604"/>
        <dbReference type="Rhea" id="RHEA-COMP:9863"/>
        <dbReference type="Rhea" id="RHEA-COMP:16635"/>
        <dbReference type="ChEBI" id="CHEBI:29999"/>
        <dbReference type="ChEBI" id="CHEBI:33019"/>
        <dbReference type="ChEBI" id="CHEBI:46398"/>
        <dbReference type="ChEBI" id="CHEBI:156051"/>
    </reaction>
</comment>
<evidence type="ECO:0000256" key="5">
    <source>
        <dbReference type="ARBA" id="ARBA00022741"/>
    </source>
</evidence>
<feature type="binding site" evidence="8">
    <location>
        <position position="88"/>
    </location>
    <ligand>
        <name>ATP</name>
        <dbReference type="ChEBI" id="CHEBI:30616"/>
    </ligand>
</feature>
<comment type="function">
    <text evidence="8">Nucleotidyltransferase involved in the post-translational modification of proteins. It can catalyze the addition of adenosine monophosphate (AMP) or uridine monophosphate (UMP) to a protein, resulting in modifications known as AMPylation and UMPylation.</text>
</comment>
<organism evidence="9 10">
    <name type="scientific">Belliella marina</name>
    <dbReference type="NCBI Taxonomy" id="1644146"/>
    <lineage>
        <taxon>Bacteria</taxon>
        <taxon>Pseudomonadati</taxon>
        <taxon>Bacteroidota</taxon>
        <taxon>Cytophagia</taxon>
        <taxon>Cytophagales</taxon>
        <taxon>Cyclobacteriaceae</taxon>
        <taxon>Belliella</taxon>
    </lineage>
</organism>
<comment type="similarity">
    <text evidence="1 8">Belongs to the SELO family.</text>
</comment>
<evidence type="ECO:0000256" key="4">
    <source>
        <dbReference type="ARBA" id="ARBA00022723"/>
    </source>
</evidence>
<evidence type="ECO:0000313" key="9">
    <source>
        <dbReference type="EMBL" id="MFD2036076.1"/>
    </source>
</evidence>
<comment type="caution">
    <text evidence="9">The sequence shown here is derived from an EMBL/GenBank/DDBJ whole genome shotgun (WGS) entry which is preliminary data.</text>
</comment>
<dbReference type="HAMAP" id="MF_00692">
    <property type="entry name" value="SelO"/>
    <property type="match status" value="1"/>
</dbReference>
<evidence type="ECO:0000256" key="6">
    <source>
        <dbReference type="ARBA" id="ARBA00022840"/>
    </source>
</evidence>
<feature type="binding site" evidence="8">
    <location>
        <position position="85"/>
    </location>
    <ligand>
        <name>ATP</name>
        <dbReference type="ChEBI" id="CHEBI:30616"/>
    </ligand>
</feature>
<keyword evidence="6 8" id="KW-0067">ATP-binding</keyword>
<feature type="binding site" evidence="8">
    <location>
        <position position="257"/>
    </location>
    <ligand>
        <name>ATP</name>
        <dbReference type="ChEBI" id="CHEBI:30616"/>
    </ligand>
</feature>
<comment type="catalytic activity">
    <reaction evidence="8">
        <text>L-tyrosyl-[protein] + ATP = O-(5'-adenylyl)-L-tyrosyl-[protein] + diphosphate</text>
        <dbReference type="Rhea" id="RHEA:54288"/>
        <dbReference type="Rhea" id="RHEA-COMP:10136"/>
        <dbReference type="Rhea" id="RHEA-COMP:13846"/>
        <dbReference type="ChEBI" id="CHEBI:30616"/>
        <dbReference type="ChEBI" id="CHEBI:33019"/>
        <dbReference type="ChEBI" id="CHEBI:46858"/>
        <dbReference type="ChEBI" id="CHEBI:83624"/>
        <dbReference type="EC" id="2.7.7.108"/>
    </reaction>
</comment>
<comment type="cofactor">
    <cofactor evidence="8">
        <name>Mg(2+)</name>
        <dbReference type="ChEBI" id="CHEBI:18420"/>
    </cofactor>
    <cofactor evidence="8">
        <name>Mn(2+)</name>
        <dbReference type="ChEBI" id="CHEBI:29035"/>
    </cofactor>
</comment>